<proteinExistence type="predicted"/>
<accession>A0A2H3AKW7</accession>
<reference evidence="2" key="1">
    <citation type="journal article" date="2017" name="Nat. Ecol. Evol.">
        <title>Genome expansion and lineage-specific genetic innovations in the forest pathogenic fungi Armillaria.</title>
        <authorList>
            <person name="Sipos G."/>
            <person name="Prasanna A.N."/>
            <person name="Walter M.C."/>
            <person name="O'Connor E."/>
            <person name="Balint B."/>
            <person name="Krizsan K."/>
            <person name="Kiss B."/>
            <person name="Hess J."/>
            <person name="Varga T."/>
            <person name="Slot J."/>
            <person name="Riley R."/>
            <person name="Boka B."/>
            <person name="Rigling D."/>
            <person name="Barry K."/>
            <person name="Lee J."/>
            <person name="Mihaltcheva S."/>
            <person name="LaButti K."/>
            <person name="Lipzen A."/>
            <person name="Waldron R."/>
            <person name="Moloney N.M."/>
            <person name="Sperisen C."/>
            <person name="Kredics L."/>
            <person name="Vagvoelgyi C."/>
            <person name="Patrignani A."/>
            <person name="Fitzpatrick D."/>
            <person name="Nagy I."/>
            <person name="Doyle S."/>
            <person name="Anderson J.B."/>
            <person name="Grigoriev I.V."/>
            <person name="Gueldener U."/>
            <person name="Muensterkoetter M."/>
            <person name="Nagy L.G."/>
        </authorList>
    </citation>
    <scope>NUCLEOTIDE SEQUENCE [LARGE SCALE GENOMIC DNA]</scope>
    <source>
        <strain evidence="2">28-4</strain>
    </source>
</reference>
<evidence type="ECO:0000313" key="2">
    <source>
        <dbReference type="Proteomes" id="UP000218334"/>
    </source>
</evidence>
<dbReference type="STRING" id="1076256.A0A2H3AKW7"/>
<dbReference type="AlphaFoldDB" id="A0A2H3AKW7"/>
<dbReference type="Proteomes" id="UP000218334">
    <property type="component" value="Unassembled WGS sequence"/>
</dbReference>
<keyword evidence="2" id="KW-1185">Reference proteome</keyword>
<sequence>MDILVDETVSLPAHSLLTRYIEMENSVNSLLNAALGNPHRLQLQLSFIISYEASLERLQHTLPTEQTIIIRGKLLTFKRLLREALDPPHHLPVLIPRETKQLAGRRTPVSVDPQLLKDLTRNYGGAAKIGKLLRFSARTIRRLQLKSNLATLEAAVRLRAPTRCRGNHGNNNMSVEWINCYRGSSGYTEESSPHNTSMEGLAVAWNYQDWMERRSQGISGPVGVA</sequence>
<gene>
    <name evidence="1" type="ORF">ARMSODRAFT_982997</name>
</gene>
<name>A0A2H3AKW7_9AGAR</name>
<dbReference type="EMBL" id="KZ293503">
    <property type="protein sequence ID" value="PBK59511.1"/>
    <property type="molecule type" value="Genomic_DNA"/>
</dbReference>
<evidence type="ECO:0000313" key="1">
    <source>
        <dbReference type="EMBL" id="PBK59511.1"/>
    </source>
</evidence>
<organism evidence="1 2">
    <name type="scientific">Armillaria solidipes</name>
    <dbReference type="NCBI Taxonomy" id="1076256"/>
    <lineage>
        <taxon>Eukaryota</taxon>
        <taxon>Fungi</taxon>
        <taxon>Dikarya</taxon>
        <taxon>Basidiomycota</taxon>
        <taxon>Agaricomycotina</taxon>
        <taxon>Agaricomycetes</taxon>
        <taxon>Agaricomycetidae</taxon>
        <taxon>Agaricales</taxon>
        <taxon>Marasmiineae</taxon>
        <taxon>Physalacriaceae</taxon>
        <taxon>Armillaria</taxon>
    </lineage>
</organism>
<protein>
    <submittedName>
        <fullName evidence="1">Uncharacterized protein</fullName>
    </submittedName>
</protein>